<keyword evidence="2" id="KW-1185">Reference proteome</keyword>
<name>A0A1X4XVT3_9BACT</name>
<dbReference type="EMBL" id="MDSU01000018">
    <property type="protein sequence ID" value="OSS41656.1"/>
    <property type="molecule type" value="Genomic_DNA"/>
</dbReference>
<evidence type="ECO:0000313" key="2">
    <source>
        <dbReference type="Proteomes" id="UP000194141"/>
    </source>
</evidence>
<gene>
    <name evidence="1" type="ORF">DESAMIL20_1209</name>
</gene>
<dbReference type="InterPro" id="IPR026349">
    <property type="entry name" value="CHP04255"/>
</dbReference>
<proteinExistence type="predicted"/>
<dbReference type="AlphaFoldDB" id="A0A1X4XVT3"/>
<accession>A0A1X4XVT3</accession>
<dbReference type="RefSeq" id="WP_086033895.1">
    <property type="nucleotide sequence ID" value="NZ_MDSU01000018.1"/>
</dbReference>
<dbReference type="NCBIfam" id="TIGR04255">
    <property type="entry name" value="sporadTIGR04255"/>
    <property type="match status" value="1"/>
</dbReference>
<protein>
    <recommendedName>
        <fullName evidence="3">TIGR04255 family protein</fullName>
    </recommendedName>
</protein>
<comment type="caution">
    <text evidence="1">The sequence shown here is derived from an EMBL/GenBank/DDBJ whole genome shotgun (WGS) entry which is preliminary data.</text>
</comment>
<reference evidence="1 2" key="1">
    <citation type="journal article" date="2017" name="Front. Microbiol.">
        <title>Genome Sequence of Desulfurella amilsii Strain TR1 and Comparative Genomics of Desulfurellaceae Family.</title>
        <authorList>
            <person name="Florentino A.P."/>
            <person name="Stams A.J."/>
            <person name="Sanchez-Andrea I."/>
        </authorList>
    </citation>
    <scope>NUCLEOTIDE SEQUENCE [LARGE SCALE GENOMIC DNA]</scope>
    <source>
        <strain evidence="1 2">TR1</strain>
    </source>
</reference>
<sequence>MGKKYKNPPVVETLCEFNFIPSQPWDLTIPGLIYEKLKDEFPDRKQQIGIGVQFKATEKGLEHKVEPALPRVQFYKKDKTALIQVAPDLLAVNQLKPYLTWNKFKPMILEGFRVYKEIVNPKGFRRVGLRYINIIEFEKADIKDYFQYYPFIPGDMPQLHGPFSTRVEFTYEEGNENLILTLSSLTPKKPDIISILLDIDYAMVVPEYISFEQISEWLDKAHERAENAFESSITNKAREIFEEEKL</sequence>
<evidence type="ECO:0000313" key="1">
    <source>
        <dbReference type="EMBL" id="OSS41656.1"/>
    </source>
</evidence>
<organism evidence="1 2">
    <name type="scientific">Desulfurella amilsii</name>
    <dbReference type="NCBI Taxonomy" id="1562698"/>
    <lineage>
        <taxon>Bacteria</taxon>
        <taxon>Pseudomonadati</taxon>
        <taxon>Campylobacterota</taxon>
        <taxon>Desulfurellia</taxon>
        <taxon>Desulfurellales</taxon>
        <taxon>Desulfurellaceae</taxon>
        <taxon>Desulfurella</taxon>
    </lineage>
</organism>
<dbReference type="OrthoDB" id="7107919at2"/>
<dbReference type="Proteomes" id="UP000194141">
    <property type="component" value="Unassembled WGS sequence"/>
</dbReference>
<evidence type="ECO:0008006" key="3">
    <source>
        <dbReference type="Google" id="ProtNLM"/>
    </source>
</evidence>
<dbReference type="STRING" id="1562698.DESAMIL20_1209"/>